<gene>
    <name evidence="11" type="ORF">GCM10023225_17240</name>
</gene>
<keyword evidence="8" id="KW-0411">Iron-sulfur</keyword>
<dbReference type="EMBL" id="BAABIL010000229">
    <property type="protein sequence ID" value="GAA4976941.1"/>
    <property type="molecule type" value="Genomic_DNA"/>
</dbReference>
<dbReference type="SMART" id="SM00986">
    <property type="entry name" value="UDG"/>
    <property type="match status" value="1"/>
</dbReference>
<dbReference type="Gene3D" id="3.40.470.10">
    <property type="entry name" value="Uracil-DNA glycosylase-like domain"/>
    <property type="match status" value="1"/>
</dbReference>
<organism evidence="11 12">
    <name type="scientific">Kineococcus glutinatus</name>
    <dbReference type="NCBI Taxonomy" id="1070872"/>
    <lineage>
        <taxon>Bacteria</taxon>
        <taxon>Bacillati</taxon>
        <taxon>Actinomycetota</taxon>
        <taxon>Actinomycetes</taxon>
        <taxon>Kineosporiales</taxon>
        <taxon>Kineosporiaceae</taxon>
        <taxon>Kineococcus</taxon>
    </lineage>
</organism>
<dbReference type="NCBIfam" id="TIGR00758">
    <property type="entry name" value="UDG_fam4"/>
    <property type="match status" value="1"/>
</dbReference>
<dbReference type="SUPFAM" id="SSF52141">
    <property type="entry name" value="Uracil-DNA glycosylase-like"/>
    <property type="match status" value="1"/>
</dbReference>
<keyword evidence="3" id="KW-0004">4Fe-4S</keyword>
<dbReference type="InterPro" id="IPR036895">
    <property type="entry name" value="Uracil-DNA_glycosylase-like_sf"/>
</dbReference>
<keyword evidence="7" id="KW-0408">Iron</keyword>
<evidence type="ECO:0000313" key="11">
    <source>
        <dbReference type="EMBL" id="GAA4976941.1"/>
    </source>
</evidence>
<dbReference type="NCBIfam" id="TIGR03914">
    <property type="entry name" value="UDG_fam_dom"/>
    <property type="match status" value="1"/>
</dbReference>
<dbReference type="InterPro" id="IPR005122">
    <property type="entry name" value="Uracil-DNA_glycosylase-like"/>
</dbReference>
<evidence type="ECO:0000313" key="12">
    <source>
        <dbReference type="Proteomes" id="UP001501195"/>
    </source>
</evidence>
<feature type="domain" description="Uracil-DNA glycosylase-like" evidence="10">
    <location>
        <begin position="53"/>
        <end position="217"/>
    </location>
</feature>
<keyword evidence="9" id="KW-0234">DNA repair</keyword>
<dbReference type="Proteomes" id="UP001501195">
    <property type="component" value="Unassembled WGS sequence"/>
</dbReference>
<accession>A0ABP9HRG9</accession>
<dbReference type="PANTHER" id="PTHR33693">
    <property type="entry name" value="TYPE-5 URACIL-DNA GLYCOSYLASE"/>
    <property type="match status" value="1"/>
</dbReference>
<keyword evidence="5" id="KW-0227">DNA damage</keyword>
<evidence type="ECO:0000256" key="8">
    <source>
        <dbReference type="ARBA" id="ARBA00023014"/>
    </source>
</evidence>
<evidence type="ECO:0000256" key="9">
    <source>
        <dbReference type="ARBA" id="ARBA00023204"/>
    </source>
</evidence>
<evidence type="ECO:0000256" key="1">
    <source>
        <dbReference type="ARBA" id="ARBA00006521"/>
    </source>
</evidence>
<evidence type="ECO:0000256" key="4">
    <source>
        <dbReference type="ARBA" id="ARBA00022723"/>
    </source>
</evidence>
<evidence type="ECO:0000256" key="2">
    <source>
        <dbReference type="ARBA" id="ARBA00019403"/>
    </source>
</evidence>
<evidence type="ECO:0000256" key="3">
    <source>
        <dbReference type="ARBA" id="ARBA00022485"/>
    </source>
</evidence>
<dbReference type="RefSeq" id="WP_345712059.1">
    <property type="nucleotide sequence ID" value="NZ_BAABIL010000229.1"/>
</dbReference>
<keyword evidence="6" id="KW-0378">Hydrolase</keyword>
<dbReference type="PANTHER" id="PTHR33693:SF9">
    <property type="entry name" value="TYPE-4 URACIL-DNA GLYCOSYLASE"/>
    <property type="match status" value="1"/>
</dbReference>
<name>A0ABP9HRG9_9ACTN</name>
<sequence>MTRTDAGGAAGTTPERPGAQRWVTAGADVAELARAAQGCRGCELWEPATQVVFSAGSPTARMALVGEQPGDQEDRRGVPFVGPAGRLLQRALEEAGISRGDVYVTNAVKHFRFSQAAPGARRIHASPDLAHVSACRPWLAAELARVDPDVVVCLGATAARALLPKDFRVTRHRGQLIRLATSRGEKTFLGTIHPSAVLRVPEEQRPEAYDALVADLRVATSALGGTAGTGGG</sequence>
<reference evidence="12" key="1">
    <citation type="journal article" date="2019" name="Int. J. Syst. Evol. Microbiol.">
        <title>The Global Catalogue of Microorganisms (GCM) 10K type strain sequencing project: providing services to taxonomists for standard genome sequencing and annotation.</title>
        <authorList>
            <consortium name="The Broad Institute Genomics Platform"/>
            <consortium name="The Broad Institute Genome Sequencing Center for Infectious Disease"/>
            <person name="Wu L."/>
            <person name="Ma J."/>
        </authorList>
    </citation>
    <scope>NUCLEOTIDE SEQUENCE [LARGE SCALE GENOMIC DNA]</scope>
    <source>
        <strain evidence="12">JCM 18126</strain>
    </source>
</reference>
<proteinExistence type="inferred from homology"/>
<dbReference type="InterPro" id="IPR005273">
    <property type="entry name" value="Ura-DNA_glyco_family4"/>
</dbReference>
<evidence type="ECO:0000256" key="5">
    <source>
        <dbReference type="ARBA" id="ARBA00022763"/>
    </source>
</evidence>
<comment type="caution">
    <text evidence="11">The sequence shown here is derived from an EMBL/GenBank/DDBJ whole genome shotgun (WGS) entry which is preliminary data.</text>
</comment>
<dbReference type="Pfam" id="PF03167">
    <property type="entry name" value="UDG"/>
    <property type="match status" value="1"/>
</dbReference>
<dbReference type="SMART" id="SM00987">
    <property type="entry name" value="UreE_C"/>
    <property type="match status" value="1"/>
</dbReference>
<comment type="similarity">
    <text evidence="1">Belongs to the uracil-DNA glycosylase (UDG) superfamily. Type 4 (UDGa) family.</text>
</comment>
<evidence type="ECO:0000256" key="7">
    <source>
        <dbReference type="ARBA" id="ARBA00023004"/>
    </source>
</evidence>
<dbReference type="CDD" id="cd10030">
    <property type="entry name" value="UDG-F4_TTUDGA_SPO1dp_like"/>
    <property type="match status" value="1"/>
</dbReference>
<keyword evidence="4" id="KW-0479">Metal-binding</keyword>
<evidence type="ECO:0000259" key="10">
    <source>
        <dbReference type="SMART" id="SM00986"/>
    </source>
</evidence>
<keyword evidence="12" id="KW-1185">Reference proteome</keyword>
<dbReference type="InterPro" id="IPR051536">
    <property type="entry name" value="UDG_Type-4/5"/>
</dbReference>
<protein>
    <recommendedName>
        <fullName evidence="2">Type-4 uracil-DNA glycosylase</fullName>
    </recommendedName>
</protein>
<evidence type="ECO:0000256" key="6">
    <source>
        <dbReference type="ARBA" id="ARBA00022801"/>
    </source>
</evidence>